<accession>A0A399F5T1</accession>
<dbReference type="AlphaFoldDB" id="A0A399F5T1"/>
<organism evidence="2 3">
    <name type="scientific">Meiothermus granaticius NBRC 107808</name>
    <dbReference type="NCBI Taxonomy" id="1227551"/>
    <lineage>
        <taxon>Bacteria</taxon>
        <taxon>Thermotogati</taxon>
        <taxon>Deinococcota</taxon>
        <taxon>Deinococci</taxon>
        <taxon>Thermales</taxon>
        <taxon>Thermaceae</taxon>
        <taxon>Meiothermus</taxon>
    </lineage>
</organism>
<keyword evidence="3" id="KW-1185">Reference proteome</keyword>
<gene>
    <name evidence="2" type="ORF">Mgrana_02657</name>
</gene>
<evidence type="ECO:0000313" key="3">
    <source>
        <dbReference type="Proteomes" id="UP000266178"/>
    </source>
</evidence>
<protein>
    <submittedName>
        <fullName evidence="2">Uncharacterized protein</fullName>
    </submittedName>
</protein>
<name>A0A399F5T1_9DEIN</name>
<sequence length="162" mass="17009">MDSPPLAFRDPRARWAAGLLIAPFFLQMLGFGQTALGGGLCGALLGQRETPLSLQGAGFWYALIFMLLLGVQLVYGGLLLLARLLELPQSSERGFYLFGVGLAGVIGVLFLLTRTVGLPYPSELGLVFGDPARADPLSLILVGLTLAGGVLLWRLAGGKPGA</sequence>
<comment type="caution">
    <text evidence="2">The sequence shown here is derived from an EMBL/GenBank/DDBJ whole genome shotgun (WGS) entry which is preliminary data.</text>
</comment>
<feature type="transmembrane region" description="Helical" evidence="1">
    <location>
        <begin position="61"/>
        <end position="82"/>
    </location>
</feature>
<dbReference type="OrthoDB" id="26170at2"/>
<dbReference type="RefSeq" id="WP_119358126.1">
    <property type="nucleotide sequence ID" value="NZ_BJXM01000016.1"/>
</dbReference>
<evidence type="ECO:0000313" key="2">
    <source>
        <dbReference type="EMBL" id="RIH91430.1"/>
    </source>
</evidence>
<dbReference type="EMBL" id="QWLB01000043">
    <property type="protein sequence ID" value="RIH91430.1"/>
    <property type="molecule type" value="Genomic_DNA"/>
</dbReference>
<keyword evidence="1" id="KW-1133">Transmembrane helix</keyword>
<evidence type="ECO:0000256" key="1">
    <source>
        <dbReference type="SAM" id="Phobius"/>
    </source>
</evidence>
<feature type="transmembrane region" description="Helical" evidence="1">
    <location>
        <begin position="94"/>
        <end position="117"/>
    </location>
</feature>
<keyword evidence="1" id="KW-0812">Transmembrane</keyword>
<dbReference type="Proteomes" id="UP000266178">
    <property type="component" value="Unassembled WGS sequence"/>
</dbReference>
<feature type="transmembrane region" description="Helical" evidence="1">
    <location>
        <begin position="137"/>
        <end position="156"/>
    </location>
</feature>
<reference evidence="2 3" key="1">
    <citation type="submission" date="2018-08" db="EMBL/GenBank/DDBJ databases">
        <title>Meiothermus granaticius genome AF-68 sequencing project.</title>
        <authorList>
            <person name="Da Costa M.S."/>
            <person name="Albuquerque L."/>
            <person name="Raposo P."/>
            <person name="Froufe H.J.C."/>
            <person name="Barroso C.S."/>
            <person name="Egas C."/>
        </authorList>
    </citation>
    <scope>NUCLEOTIDE SEQUENCE [LARGE SCALE GENOMIC DNA]</scope>
    <source>
        <strain evidence="2 3">AF-68</strain>
    </source>
</reference>
<proteinExistence type="predicted"/>
<keyword evidence="1" id="KW-0472">Membrane</keyword>